<dbReference type="InterPro" id="IPR014030">
    <property type="entry name" value="Ketoacyl_synth_N"/>
</dbReference>
<evidence type="ECO:0000256" key="1">
    <source>
        <dbReference type="ARBA" id="ARBA00022450"/>
    </source>
</evidence>
<feature type="domain" description="Carrier" evidence="7">
    <location>
        <begin position="1668"/>
        <end position="1745"/>
    </location>
</feature>
<dbReference type="PANTHER" id="PTHR43775">
    <property type="entry name" value="FATTY ACID SYNTHASE"/>
    <property type="match status" value="1"/>
</dbReference>
<dbReference type="GO" id="GO:0004312">
    <property type="term" value="F:fatty acid synthase activity"/>
    <property type="evidence" value="ECO:0007669"/>
    <property type="project" value="TreeGrafter"/>
</dbReference>
<evidence type="ECO:0000256" key="4">
    <source>
        <dbReference type="ARBA" id="ARBA00022737"/>
    </source>
</evidence>
<keyword evidence="3" id="KW-0808">Transferase</keyword>
<dbReference type="InterPro" id="IPR014031">
    <property type="entry name" value="Ketoacyl_synth_C"/>
</dbReference>
<comment type="caution">
    <text evidence="10">The sequence shown here is derived from an EMBL/GenBank/DDBJ whole genome shotgun (WGS) entry which is preliminary data.</text>
</comment>
<evidence type="ECO:0000256" key="2">
    <source>
        <dbReference type="ARBA" id="ARBA00022553"/>
    </source>
</evidence>
<dbReference type="InterPro" id="IPR030918">
    <property type="entry name" value="PT_fungal_PKS"/>
</dbReference>
<dbReference type="Pfam" id="PF16073">
    <property type="entry name" value="SAT"/>
    <property type="match status" value="1"/>
</dbReference>
<dbReference type="SMART" id="SM00827">
    <property type="entry name" value="PKS_AT"/>
    <property type="match status" value="1"/>
</dbReference>
<dbReference type="InterPro" id="IPR014043">
    <property type="entry name" value="Acyl_transferase_dom"/>
</dbReference>
<dbReference type="InterPro" id="IPR016035">
    <property type="entry name" value="Acyl_Trfase/lysoPLipase"/>
</dbReference>
<evidence type="ECO:0000313" key="10">
    <source>
        <dbReference type="EMBL" id="CAK4034818.1"/>
    </source>
</evidence>
<dbReference type="Gene3D" id="1.10.1200.10">
    <property type="entry name" value="ACP-like"/>
    <property type="match status" value="1"/>
</dbReference>
<dbReference type="InterPro" id="IPR036736">
    <property type="entry name" value="ACP-like_sf"/>
</dbReference>
<dbReference type="InterPro" id="IPR042104">
    <property type="entry name" value="PKS_dehydratase_sf"/>
</dbReference>
<dbReference type="SMART" id="SM00825">
    <property type="entry name" value="PKS_KS"/>
    <property type="match status" value="1"/>
</dbReference>
<dbReference type="Pfam" id="PF00698">
    <property type="entry name" value="Acyl_transf_1"/>
    <property type="match status" value="1"/>
</dbReference>
<feature type="compositionally biased region" description="Basic and acidic residues" evidence="6">
    <location>
        <begin position="1653"/>
        <end position="1667"/>
    </location>
</feature>
<dbReference type="Gene3D" id="3.30.70.250">
    <property type="entry name" value="Malonyl-CoA ACP transacylase, ACP-binding"/>
    <property type="match status" value="1"/>
</dbReference>
<name>A0AAI8Z9C3_9PEZI</name>
<dbReference type="Gene3D" id="3.30.70.3290">
    <property type="match status" value="1"/>
</dbReference>
<dbReference type="EMBL" id="CAVMBE010000138">
    <property type="protein sequence ID" value="CAK4034818.1"/>
    <property type="molecule type" value="Genomic_DNA"/>
</dbReference>
<dbReference type="SUPFAM" id="SSF47336">
    <property type="entry name" value="ACP-like"/>
    <property type="match status" value="1"/>
</dbReference>
<dbReference type="InterPro" id="IPR016039">
    <property type="entry name" value="Thiolase-like"/>
</dbReference>
<dbReference type="InterPro" id="IPR001031">
    <property type="entry name" value="Thioesterase"/>
</dbReference>
<dbReference type="InterPro" id="IPR032088">
    <property type="entry name" value="SAT"/>
</dbReference>
<dbReference type="CDD" id="cd00833">
    <property type="entry name" value="PKS"/>
    <property type="match status" value="1"/>
</dbReference>
<dbReference type="Pfam" id="PF00550">
    <property type="entry name" value="PP-binding"/>
    <property type="match status" value="1"/>
</dbReference>
<dbReference type="SUPFAM" id="SSF53474">
    <property type="entry name" value="alpha/beta-Hydrolases"/>
    <property type="match status" value="1"/>
</dbReference>
<dbReference type="InterPro" id="IPR001227">
    <property type="entry name" value="Ac_transferase_dom_sf"/>
</dbReference>
<protein>
    <submittedName>
        <fullName evidence="10">Polyketide synthase</fullName>
    </submittedName>
</protein>
<feature type="region of interest" description="Disordered" evidence="6">
    <location>
        <begin position="1605"/>
        <end position="1670"/>
    </location>
</feature>
<evidence type="ECO:0000256" key="6">
    <source>
        <dbReference type="SAM" id="MobiDB-lite"/>
    </source>
</evidence>
<dbReference type="PROSITE" id="PS50075">
    <property type="entry name" value="CARRIER"/>
    <property type="match status" value="1"/>
</dbReference>
<feature type="active site" description="Proton acceptor; for dehydratase activity" evidence="5">
    <location>
        <position position="1325"/>
    </location>
</feature>
<dbReference type="InterPro" id="IPR049551">
    <property type="entry name" value="PKS_DH_C"/>
</dbReference>
<feature type="active site" description="Proton donor; for dehydratase activity" evidence="5">
    <location>
        <position position="1518"/>
    </location>
</feature>
<dbReference type="Gene3D" id="3.40.50.1820">
    <property type="entry name" value="alpha/beta hydrolase"/>
    <property type="match status" value="1"/>
</dbReference>
<dbReference type="SUPFAM" id="SSF52151">
    <property type="entry name" value="FabD/lysophospholipase-like"/>
    <property type="match status" value="1"/>
</dbReference>
<dbReference type="InterPro" id="IPR049900">
    <property type="entry name" value="PKS_mFAS_DH"/>
</dbReference>
<evidence type="ECO:0000259" key="8">
    <source>
        <dbReference type="PROSITE" id="PS52004"/>
    </source>
</evidence>
<evidence type="ECO:0000256" key="3">
    <source>
        <dbReference type="ARBA" id="ARBA00022679"/>
    </source>
</evidence>
<dbReference type="InterPro" id="IPR020807">
    <property type="entry name" value="PKS_DH"/>
</dbReference>
<evidence type="ECO:0000259" key="7">
    <source>
        <dbReference type="PROSITE" id="PS50075"/>
    </source>
</evidence>
<dbReference type="PANTHER" id="PTHR43775:SF37">
    <property type="entry name" value="SI:DKEY-61P9.11"/>
    <property type="match status" value="1"/>
</dbReference>
<evidence type="ECO:0000313" key="11">
    <source>
        <dbReference type="Proteomes" id="UP001296104"/>
    </source>
</evidence>
<feature type="domain" description="PKS/mFAS DH" evidence="9">
    <location>
        <begin position="1293"/>
        <end position="1603"/>
    </location>
</feature>
<dbReference type="GO" id="GO:0044550">
    <property type="term" value="P:secondary metabolite biosynthetic process"/>
    <property type="evidence" value="ECO:0007669"/>
    <property type="project" value="TreeGrafter"/>
</dbReference>
<dbReference type="Pfam" id="PF02801">
    <property type="entry name" value="Ketoacyl-synt_C"/>
    <property type="match status" value="1"/>
</dbReference>
<feature type="domain" description="Ketosynthase family 3 (KS3)" evidence="8">
    <location>
        <begin position="382"/>
        <end position="807"/>
    </location>
</feature>
<evidence type="ECO:0000259" key="9">
    <source>
        <dbReference type="PROSITE" id="PS52019"/>
    </source>
</evidence>
<keyword evidence="11" id="KW-1185">Reference proteome</keyword>
<dbReference type="NCBIfam" id="TIGR04532">
    <property type="entry name" value="PT_fungal_PKS"/>
    <property type="match status" value="1"/>
</dbReference>
<dbReference type="InterPro" id="IPR049552">
    <property type="entry name" value="PKS_DH_N"/>
</dbReference>
<dbReference type="InterPro" id="IPR009081">
    <property type="entry name" value="PP-bd_ACP"/>
</dbReference>
<dbReference type="InterPro" id="IPR029058">
    <property type="entry name" value="AB_hydrolase_fold"/>
</dbReference>
<dbReference type="SUPFAM" id="SSF53901">
    <property type="entry name" value="Thiolase-like"/>
    <property type="match status" value="1"/>
</dbReference>
<evidence type="ECO:0000256" key="5">
    <source>
        <dbReference type="PROSITE-ProRule" id="PRU01363"/>
    </source>
</evidence>
<reference evidence="10" key="1">
    <citation type="submission" date="2023-11" db="EMBL/GenBank/DDBJ databases">
        <authorList>
            <person name="Alioto T."/>
            <person name="Alioto T."/>
            <person name="Gomez Garrido J."/>
        </authorList>
    </citation>
    <scope>NUCLEOTIDE SEQUENCE</scope>
</reference>
<feature type="region of interest" description="Disordered" evidence="6">
    <location>
        <begin position="1741"/>
        <end position="1809"/>
    </location>
</feature>
<feature type="compositionally biased region" description="Low complexity" evidence="6">
    <location>
        <begin position="1789"/>
        <end position="1808"/>
    </location>
</feature>
<dbReference type="Gene3D" id="3.10.129.110">
    <property type="entry name" value="Polyketide synthase dehydratase"/>
    <property type="match status" value="1"/>
</dbReference>
<keyword evidence="4" id="KW-0677">Repeat</keyword>
<dbReference type="InterPro" id="IPR020841">
    <property type="entry name" value="PKS_Beta-ketoAc_synthase_dom"/>
</dbReference>
<accession>A0AAI8Z9C3</accession>
<dbReference type="Gene3D" id="3.40.47.10">
    <property type="match status" value="1"/>
</dbReference>
<dbReference type="Pfam" id="PF00109">
    <property type="entry name" value="ketoacyl-synt"/>
    <property type="match status" value="1"/>
</dbReference>
<dbReference type="SUPFAM" id="SSF55048">
    <property type="entry name" value="Probable ACP-binding domain of malonyl-CoA ACP transacylase"/>
    <property type="match status" value="1"/>
</dbReference>
<dbReference type="Pfam" id="PF14765">
    <property type="entry name" value="PS-DH"/>
    <property type="match status" value="1"/>
</dbReference>
<dbReference type="InterPro" id="IPR050091">
    <property type="entry name" value="PKS_NRPS_Biosynth_Enz"/>
</dbReference>
<dbReference type="PROSITE" id="PS52004">
    <property type="entry name" value="KS3_2"/>
    <property type="match status" value="1"/>
</dbReference>
<dbReference type="Gene3D" id="3.40.366.10">
    <property type="entry name" value="Malonyl-Coenzyme A Acyl Carrier Protein, domain 2"/>
    <property type="match status" value="2"/>
</dbReference>
<dbReference type="Pfam" id="PF00975">
    <property type="entry name" value="Thioesterase"/>
    <property type="match status" value="1"/>
</dbReference>
<dbReference type="PROSITE" id="PS52019">
    <property type="entry name" value="PKS_MFAS_DH"/>
    <property type="match status" value="1"/>
</dbReference>
<dbReference type="InterPro" id="IPR016036">
    <property type="entry name" value="Malonyl_transacylase_ACP-bd"/>
</dbReference>
<dbReference type="GO" id="GO:0006633">
    <property type="term" value="P:fatty acid biosynthetic process"/>
    <property type="evidence" value="ECO:0007669"/>
    <property type="project" value="TreeGrafter"/>
</dbReference>
<keyword evidence="1" id="KW-0596">Phosphopantetheine</keyword>
<dbReference type="Pfam" id="PF21089">
    <property type="entry name" value="PKS_DH_N"/>
    <property type="match status" value="1"/>
</dbReference>
<dbReference type="SMART" id="SM00826">
    <property type="entry name" value="PKS_DH"/>
    <property type="match status" value="1"/>
</dbReference>
<organism evidence="10 11">
    <name type="scientific">Lecanosticta acicola</name>
    <dbReference type="NCBI Taxonomy" id="111012"/>
    <lineage>
        <taxon>Eukaryota</taxon>
        <taxon>Fungi</taxon>
        <taxon>Dikarya</taxon>
        <taxon>Ascomycota</taxon>
        <taxon>Pezizomycotina</taxon>
        <taxon>Dothideomycetes</taxon>
        <taxon>Dothideomycetidae</taxon>
        <taxon>Mycosphaerellales</taxon>
        <taxon>Mycosphaerellaceae</taxon>
        <taxon>Lecanosticta</taxon>
    </lineage>
</organism>
<keyword evidence="2" id="KW-0597">Phosphoprotein</keyword>
<sequence length="2097" mass="228760">MDTAKRTTILLFGDQTAEFATSIRHVVSTSKKSSRVLRKFLQDAVHVVQIEIRKLPCHESNKPLDDAAFQRLLEEPESFEDMEDPMGIMQTVMSCIARLGELILQVERDPSLVSDDKELLSIGLCTGLLSAVVLSAARNLEDLLNLAAAMVGVAFRLRVDLHHRSRQIEAVHATWGYLVVGLGTQEAERELERYHDAKVCCTSGERVRVPTHKRAYIAVAADTWITVFGAPSTMQHLLQHSPAFSRASSTKLYRATGAVHANHLPPVDLERVIGSSELFDRDVRRPIRLYSTSFCSPFEATSMRDLLRDALEDILHRRLEFTGTLDAVANAVPRENEADVISVGATAAVASFQKAVERGGITMSLIDGVQQRPQEQGVRSGSGKIAIVGVSGRFPGSDSSVNGFWQALLDEREMHKKVPPDRWRLDAWQHALGPDAELPYGCWLERPGEFDARLFNISPREAAQMEPIHRLLLLVTYEALWMSGYAPEATPATDRRRISAFFGQSSDDWRDVNHQHGIETHYVPCIARAFGAGRLHHYFKWEGPAFTVDSACGSSAAAITLACSALNAGDCDTALAGGGLLACSPDAFAGLVKGGFISPTGGCKVFRDDVDGYCRGEAVAMVVLKRLEDAQMDKDNILGVIEGHARNHSAYAQSITHPHQPSQESVFKQALHAACTDPRQIGYVEAHGTGTTAGDVCEVSAIANALGTGRTAQDPLIMGAVKANVGHGESAAAVVALTKVLMVLKNRGLIPSQPGFADAKLNPSFPALEERSVHVAQGRHRQLQPGQKILLNCFDATGGNTCMVVAPPPEQPAVRDDDPRTHHLVVCSGHTFTAMKKNQRRLLDYVMANRNEPVRHLAYTTTARRLTHHLYREAYVVTDMEQLGLRLLEAQANTNADAGIARTKSIMFAFTGQGSCYRSMGSDLFQTSPRFRLTVESCEAVCKMHDFPSVVAFFTTPDRRHSMGDAHAAAQEQLALVSLQIGLVSLLRAWGVRPQLVLGHSIGEYAALYAAGVISLADTIYLVGKRTELLRDSCTPREYAMLVIALPEDQVRGVIARSHFSNTCISCKNTPTTTVCSGPTAEIERLQDTLKREAGIKTHILEVAYGYHSPHVAEAADALKNVAKQAQFNHPDVPVASALLGGVVRNAGTFSADYLGNHTRRAVDMVGALNACHTEGLISSESVCVEVGPDAICSSMVRSCGVIQDTRRLLPMLRREKSCWVTIHELLASLYLHGVDLDWTSFHADFLESLRLVELAPYAFDSTDYWRSYQCDAPRAIDSEVRVESVVSVPYLSPFLHQKVEQGTNKMRFISRVSHPEMVAVAQGHLVDGTPIFPGSAFCEMGYTAAEQLLENASANLEGAYTSTSGMVLTELDMRRPLIIATAVDDSIIHTSATLDATGILVEYSVTAGSETSDLGSLRIELARDGAICAKTGPTASFLVRSRRDALIAAVRQGSGHTLRRSVIYRLFSRYIGYGSSFQGLEECFLNEECTEAAATVRLVPRPTATGDPKACSCYWRDTVFHLAGFMLNGHPDARHDEAYIAVGVSGITFDEPLSEEATYSVYTYMQPTETGAIGDVYVFRDEQIVALCSDMVYKRVVIARHTHAQSTVPKQKIPGPPVQRAAESAPAVRRPPSLSTEEIMAQINPSQTKPVESQHKPEGMGPERTDGNAPETAELILRAIADETSWPYESLENEARLADLGVDSLMSIVITSKLRSQHGVEMPSAKFRNCETVADVRRNFGKTTGGRTEPIPASRAGGVPAEDVATPDVHLSIDSVTTRSDAPERATSSRSNPSSDSEPSSSSTLGSIGETRSFALAENDPTLAAEHSVEVFLISDSSDHAGPPLFLVPDGSGSITSLLALPQFPSGITIYGLHSPWVDDPGAFTCTIEQASRLYLEAVRAKQPHGPYLFGGWSAGCVFAYELAKQLLEADEEVLGLIIIDMHVPKPLPEWIDTTKELWEFWCQATGLDNVFAPLPSGKGLEEHLIQNFRALNKYQPIPMKPGKRPKHGTLIIWATKGMGNARKENSGDFPDPLGIGKWFCFDRTDFSPRGWDVLVGDQVECVAIEGNHRSIMVPPEAENLVRVIEKGLARFLGRS</sequence>
<gene>
    <name evidence="10" type="ORF">LECACI_7A009976</name>
</gene>
<feature type="region of interest" description="C-terminal hotdog fold" evidence="5">
    <location>
        <begin position="1456"/>
        <end position="1603"/>
    </location>
</feature>
<feature type="region of interest" description="N-terminal hotdog fold" evidence="5">
    <location>
        <begin position="1293"/>
        <end position="1435"/>
    </location>
</feature>
<dbReference type="Proteomes" id="UP001296104">
    <property type="component" value="Unassembled WGS sequence"/>
</dbReference>
<proteinExistence type="predicted"/>